<keyword evidence="1" id="KW-0663">Pyridoxal phosphate</keyword>
<evidence type="ECO:0000313" key="3">
    <source>
        <dbReference type="EMBL" id="TMM55795.1"/>
    </source>
</evidence>
<accession>A0A5S3PQ54</accession>
<evidence type="ECO:0000256" key="1">
    <source>
        <dbReference type="ARBA" id="ARBA00022898"/>
    </source>
</evidence>
<sequence length="498" mass="56777">MNMETNLERHFETFREGIIGRNETFKNNNGEHRLLYADWTASGRLYWPIEETMAHRVGPWVANTHTETSLTGATMTRAYHKARQVIKKHVNASEDDVLICCGTGMTGAMNRLLRILGLRVPEQLKPYLDIAEKKFPIVFISHMEHHSNHTPWLETLAEVKLIPHTEDGLVDLEALERLLKSYRNRDKIVSVTACSNVTGIELPYRKISRLAHENDALCFVDFACNAPYVDIDMNPNETEYIDAITFSPHKFLGGPGSSGVLIFKKKLYELSAPENPGGGTVVFTDPWGNHRYKKDIEEREDGGTPGFLQTIRTAMAIRLKEKMGTQHIARREEQINAMVFERLEKVEGLTILASQHRKRLSIFSFSLEGLNYDLVVKLLNDKFGIQARGGCSCAGTYGHYLMNIDEERSKQIMAGSELGCVINKPGWVRISFHPTMTDSEIEKVCDAVERVAKKGMGWKKEYRFTPFGYRPKNQENDFLVSLEQWFDEKDQGKTLSNR</sequence>
<dbReference type="InterPro" id="IPR015424">
    <property type="entry name" value="PyrdxlP-dep_Trfase"/>
</dbReference>
<evidence type="ECO:0000259" key="2">
    <source>
        <dbReference type="Pfam" id="PF00266"/>
    </source>
</evidence>
<dbReference type="InterPro" id="IPR015422">
    <property type="entry name" value="PyrdxlP-dep_Trfase_small"/>
</dbReference>
<dbReference type="SUPFAM" id="SSF53383">
    <property type="entry name" value="PLP-dependent transferases"/>
    <property type="match status" value="1"/>
</dbReference>
<dbReference type="Pfam" id="PF00266">
    <property type="entry name" value="Aminotran_5"/>
    <property type="match status" value="1"/>
</dbReference>
<evidence type="ECO:0000313" key="4">
    <source>
        <dbReference type="Proteomes" id="UP000310314"/>
    </source>
</evidence>
<reference evidence="3 4" key="1">
    <citation type="submission" date="2019-05" db="EMBL/GenBank/DDBJ databases">
        <authorList>
            <person name="Zhang J.-Y."/>
            <person name="Feg X."/>
            <person name="Du Z.-J."/>
        </authorList>
    </citation>
    <scope>NUCLEOTIDE SEQUENCE [LARGE SCALE GENOMIC DNA]</scope>
    <source>
        <strain evidence="3 4">RZ26</strain>
    </source>
</reference>
<organism evidence="3 4">
    <name type="scientific">Maribacter algarum</name>
    <name type="common">ex Zhang et al. 2020</name>
    <dbReference type="NCBI Taxonomy" id="2578118"/>
    <lineage>
        <taxon>Bacteria</taxon>
        <taxon>Pseudomonadati</taxon>
        <taxon>Bacteroidota</taxon>
        <taxon>Flavobacteriia</taxon>
        <taxon>Flavobacteriales</taxon>
        <taxon>Flavobacteriaceae</taxon>
        <taxon>Maribacter</taxon>
    </lineage>
</organism>
<proteinExistence type="predicted"/>
<dbReference type="Proteomes" id="UP000310314">
    <property type="component" value="Unassembled WGS sequence"/>
</dbReference>
<name>A0A5S3PQ54_9FLAO</name>
<dbReference type="EMBL" id="VATY01000003">
    <property type="protein sequence ID" value="TMM55795.1"/>
    <property type="molecule type" value="Genomic_DNA"/>
</dbReference>
<dbReference type="PANTHER" id="PTHR43586">
    <property type="entry name" value="CYSTEINE DESULFURASE"/>
    <property type="match status" value="1"/>
</dbReference>
<gene>
    <name evidence="3" type="ORF">FEE95_14150</name>
</gene>
<dbReference type="InterPro" id="IPR000192">
    <property type="entry name" value="Aminotrans_V_dom"/>
</dbReference>
<dbReference type="PANTHER" id="PTHR43586:SF8">
    <property type="entry name" value="CYSTEINE DESULFURASE 1, CHLOROPLASTIC"/>
    <property type="match status" value="1"/>
</dbReference>
<dbReference type="Gene3D" id="3.40.640.10">
    <property type="entry name" value="Type I PLP-dependent aspartate aminotransferase-like (Major domain)"/>
    <property type="match status" value="1"/>
</dbReference>
<comment type="caution">
    <text evidence="3">The sequence shown here is derived from an EMBL/GenBank/DDBJ whole genome shotgun (WGS) entry which is preliminary data.</text>
</comment>
<keyword evidence="4" id="KW-1185">Reference proteome</keyword>
<feature type="domain" description="Aminotransferase class V" evidence="2">
    <location>
        <begin position="36"/>
        <end position="444"/>
    </location>
</feature>
<keyword evidence="3" id="KW-0808">Transferase</keyword>
<keyword evidence="3" id="KW-0032">Aminotransferase</keyword>
<dbReference type="GO" id="GO:0008483">
    <property type="term" value="F:transaminase activity"/>
    <property type="evidence" value="ECO:0007669"/>
    <property type="project" value="UniProtKB-KW"/>
</dbReference>
<dbReference type="AlphaFoldDB" id="A0A5S3PQ54"/>
<dbReference type="OrthoDB" id="9804366at2"/>
<protein>
    <submittedName>
        <fullName evidence="3">Aminotransferase class V-fold PLP-dependent enzyme</fullName>
    </submittedName>
</protein>
<dbReference type="InterPro" id="IPR015421">
    <property type="entry name" value="PyrdxlP-dep_Trfase_major"/>
</dbReference>
<dbReference type="Gene3D" id="3.90.1150.10">
    <property type="entry name" value="Aspartate Aminotransferase, domain 1"/>
    <property type="match status" value="1"/>
</dbReference>